<proteinExistence type="predicted"/>
<keyword evidence="4" id="KW-1185">Reference proteome</keyword>
<dbReference type="EMBL" id="BEWI01000032">
    <property type="protein sequence ID" value="GAY24184.1"/>
    <property type="molecule type" value="Genomic_DNA"/>
</dbReference>
<reference evidence="1 3" key="1">
    <citation type="journal article" date="2013" name="Biodegradation">
        <title>Occurrence of 4-tert-butylphenol (4-t-BP) biodegradation in an aquatic sample caused by the presence of Spirodela polyrrhiza and isolation of a 4-t-BP-utilizing bacterium.</title>
        <authorList>
            <person name="Ogata Y."/>
            <person name="Toyama T."/>
            <person name="Yu N."/>
            <person name="Wang X."/>
            <person name="Sei K."/>
            <person name="Ike M."/>
        </authorList>
    </citation>
    <scope>NUCLEOTIDE SEQUENCE [LARGE SCALE GENOMIC DNA]</scope>
    <source>
        <strain evidence="1 3">OMI</strain>
    </source>
</reference>
<evidence type="ECO:0000313" key="1">
    <source>
        <dbReference type="EMBL" id="GAY24184.1"/>
    </source>
</evidence>
<reference evidence="2" key="7">
    <citation type="submission" date="2024-05" db="EMBL/GenBank/DDBJ databases">
        <authorList>
            <person name="Sun Q."/>
            <person name="Sedlacek I."/>
        </authorList>
    </citation>
    <scope>NUCLEOTIDE SEQUENCE</scope>
    <source>
        <strain evidence="2">CCM 7327</strain>
    </source>
</reference>
<reference evidence="1 3" key="2">
    <citation type="journal article" date="2013" name="Environ. Sci. Technol.">
        <title>The 4-tert-butylphenol-utilizing bacterium Sphingobium fuliginis OMI can degrade bisphenols via phenolic ring hydroxylation and meta-cleavage pathway.</title>
        <authorList>
            <person name="Ogata Y."/>
            <person name="Goda S."/>
            <person name="Toyama T."/>
            <person name="Sei K."/>
            <person name="Ike M."/>
        </authorList>
    </citation>
    <scope>NUCLEOTIDE SEQUENCE [LARGE SCALE GENOMIC DNA]</scope>
    <source>
        <strain evidence="1 3">OMI</strain>
    </source>
</reference>
<dbReference type="Proteomes" id="UP000628109">
    <property type="component" value="Unassembled WGS sequence"/>
</dbReference>
<dbReference type="AlphaFoldDB" id="A0A292ZMI9"/>
<reference evidence="1" key="5">
    <citation type="submission" date="2017-10" db="EMBL/GenBank/DDBJ databases">
        <authorList>
            <person name="Banno H."/>
            <person name="Chua N.-H."/>
        </authorList>
    </citation>
    <scope>NUCLEOTIDE SEQUENCE</scope>
    <source>
        <strain evidence="1">OMI</strain>
    </source>
</reference>
<dbReference type="RefSeq" id="WP_226870094.1">
    <property type="nucleotide sequence ID" value="NZ_BATN01000005.1"/>
</dbReference>
<evidence type="ECO:0000313" key="2">
    <source>
        <dbReference type="EMBL" id="GFZ90204.1"/>
    </source>
</evidence>
<name>A0A292ZMI9_SPHSA</name>
<dbReference type="EMBL" id="BMDU01000004">
    <property type="protein sequence ID" value="GFZ90204.1"/>
    <property type="molecule type" value="Genomic_DNA"/>
</dbReference>
<reference evidence="1" key="4">
    <citation type="submission" date="2017-10" db="EMBL/GenBank/DDBJ databases">
        <title>Bioaugmenting a lab-scale membrane bioreactor with Sphingobium fuliginis OMI to degrade 4-tert-butylphenol.</title>
        <authorList>
            <person name="Takada K."/>
            <person name="Shiba T."/>
            <person name="Soda S."/>
            <person name="Inoue D."/>
            <person name="Miyake M."/>
            <person name="Eguchi M."/>
            <person name="Ike M."/>
        </authorList>
    </citation>
    <scope>NUCLEOTIDE SEQUENCE</scope>
    <source>
        <strain evidence="1">OMI</strain>
    </source>
</reference>
<accession>A0A292ZMI9</accession>
<dbReference type="Proteomes" id="UP000221538">
    <property type="component" value="Unassembled WGS sequence"/>
</dbReference>
<reference evidence="4" key="6">
    <citation type="journal article" date="2019" name="Int. J. Syst. Evol. Microbiol.">
        <title>The Global Catalogue of Microorganisms (GCM) 10K type strain sequencing project: providing services to taxonomists for standard genome sequencing and annotation.</title>
        <authorList>
            <consortium name="The Broad Institute Genomics Platform"/>
            <consortium name="The Broad Institute Genome Sequencing Center for Infectious Disease"/>
            <person name="Wu L."/>
            <person name="Ma J."/>
        </authorList>
    </citation>
    <scope>NUCLEOTIDE SEQUENCE [LARGE SCALE GENOMIC DNA]</scope>
    <source>
        <strain evidence="4">CCM 7327</strain>
    </source>
</reference>
<reference evidence="2" key="3">
    <citation type="journal article" date="2014" name="Int. J. Syst. Evol. Microbiol.">
        <title>Complete genome of a new Firmicutes species belonging to the dominant human colonic microbiota ('Ruminococcus bicirculans') reveals two chromosomes and a selective capacity to utilize plant glucans.</title>
        <authorList>
            <consortium name="NISC Comparative Sequencing Program"/>
            <person name="Wegmann U."/>
            <person name="Louis P."/>
            <person name="Goesmann A."/>
            <person name="Henrissat B."/>
            <person name="Duncan S.H."/>
            <person name="Flint H.J."/>
        </authorList>
    </citation>
    <scope>NUCLEOTIDE SEQUENCE</scope>
    <source>
        <strain evidence="2">CCM 7327</strain>
    </source>
</reference>
<organism evidence="1 3">
    <name type="scientific">Sphingobium fuliginis (strain ATCC 27551)</name>
    <dbReference type="NCBI Taxonomy" id="336203"/>
    <lineage>
        <taxon>Bacteria</taxon>
        <taxon>Pseudomonadati</taxon>
        <taxon>Pseudomonadota</taxon>
        <taxon>Alphaproteobacteria</taxon>
        <taxon>Sphingomonadales</taxon>
        <taxon>Sphingomonadaceae</taxon>
        <taxon>Sphingobium</taxon>
    </lineage>
</organism>
<comment type="caution">
    <text evidence="1">The sequence shown here is derived from an EMBL/GenBank/DDBJ whole genome shotgun (WGS) entry which is preliminary data.</text>
</comment>
<gene>
    <name evidence="2" type="ORF">GCM10019071_20270</name>
    <name evidence="1" type="ORF">SFOMI_4764</name>
</gene>
<evidence type="ECO:0000313" key="4">
    <source>
        <dbReference type="Proteomes" id="UP000628109"/>
    </source>
</evidence>
<protein>
    <submittedName>
        <fullName evidence="1">Uncharacterized protein</fullName>
    </submittedName>
</protein>
<evidence type="ECO:0000313" key="3">
    <source>
        <dbReference type="Proteomes" id="UP000221538"/>
    </source>
</evidence>
<sequence length="111" mass="11844">MASASMRDGKTGIIIGPAGSKRTRTVTTKLGNVTVSAQKPSAALVKDNVKRSSQALERAAARIVRGGVAIPQRKNVPLYSVDEDNPKIVIRKLNGQVSRGQLVDGKFQEFA</sequence>